<keyword evidence="1" id="KW-0472">Membrane</keyword>
<reference evidence="2" key="1">
    <citation type="journal article" date="2022" name="Int. J. Syst. Evol. Microbiol.">
        <title>Genome-based, phenotypic and chemotaxonomic classification of Faecalibacterium strains: proposal of three novel species Faecalibacterium duncaniae sp. nov., Faecalibacterium hattorii sp. nov. and Faecalibacterium gallinarum sp. nov. .</title>
        <authorList>
            <person name="Sakamoto M."/>
            <person name="Sakurai N."/>
            <person name="Tanno H."/>
            <person name="Iino T."/>
            <person name="Ohkuma M."/>
            <person name="Endo A."/>
        </authorList>
    </citation>
    <scope>NUCLEOTIDE SEQUENCE</scope>
    <source>
        <strain evidence="2">JCM 17207</strain>
    </source>
</reference>
<evidence type="ECO:0008006" key="4">
    <source>
        <dbReference type="Google" id="ProtNLM"/>
    </source>
</evidence>
<keyword evidence="1" id="KW-0812">Transmembrane</keyword>
<proteinExistence type="predicted"/>
<dbReference type="InterPro" id="IPR010540">
    <property type="entry name" value="CmpB_TMEM229"/>
</dbReference>
<dbReference type="AlphaFoldDB" id="A0AA37IZW6"/>
<protein>
    <recommendedName>
        <fullName evidence="4">ABC-transporter type IV</fullName>
    </recommendedName>
</protein>
<evidence type="ECO:0000313" key="2">
    <source>
        <dbReference type="EMBL" id="GJN65456.1"/>
    </source>
</evidence>
<feature type="transmembrane region" description="Helical" evidence="1">
    <location>
        <begin position="7"/>
        <end position="25"/>
    </location>
</feature>
<feature type="transmembrane region" description="Helical" evidence="1">
    <location>
        <begin position="31"/>
        <end position="50"/>
    </location>
</feature>
<accession>A0AA37IZW6</accession>
<keyword evidence="3" id="KW-1185">Reference proteome</keyword>
<dbReference type="EMBL" id="BQKV01000098">
    <property type="protein sequence ID" value="GJN65456.1"/>
    <property type="molecule type" value="Genomic_DNA"/>
</dbReference>
<organism evidence="2 3">
    <name type="scientific">Faecalibacterium gallinarum</name>
    <dbReference type="NCBI Taxonomy" id="2903556"/>
    <lineage>
        <taxon>Bacteria</taxon>
        <taxon>Bacillati</taxon>
        <taxon>Bacillota</taxon>
        <taxon>Clostridia</taxon>
        <taxon>Eubacteriales</taxon>
        <taxon>Oscillospiraceae</taxon>
        <taxon>Faecalibacterium</taxon>
    </lineage>
</organism>
<dbReference type="RefSeq" id="WP_238317673.1">
    <property type="nucleotide sequence ID" value="NZ_BQKV01000098.1"/>
</dbReference>
<comment type="caution">
    <text evidence="2">The sequence shown here is derived from an EMBL/GenBank/DDBJ whole genome shotgun (WGS) entry which is preliminary data.</text>
</comment>
<evidence type="ECO:0000313" key="3">
    <source>
        <dbReference type="Proteomes" id="UP001055185"/>
    </source>
</evidence>
<feature type="transmembrane region" description="Helical" evidence="1">
    <location>
        <begin position="62"/>
        <end position="86"/>
    </location>
</feature>
<feature type="transmembrane region" description="Helical" evidence="1">
    <location>
        <begin position="98"/>
        <end position="120"/>
    </location>
</feature>
<dbReference type="Pfam" id="PF06541">
    <property type="entry name" value="ABC_trans_CmpB"/>
    <property type="match status" value="1"/>
</dbReference>
<keyword evidence="1" id="KW-1133">Transmembrane helix</keyword>
<dbReference type="Proteomes" id="UP001055185">
    <property type="component" value="Unassembled WGS sequence"/>
</dbReference>
<sequence length="146" mass="16295">MKHILKGTLLALCGGCLYILLEWIWRGYSHWTMGILGGICFALIGLLNETSARQTPLLWQGAIGSACIITPLEFLTGCIVNLWLGWDIWDYTALPCNLLGQVCLPFALLWVPVAMAAVLVDDGLRWHFFGEEPPHYTLIVPRKTPT</sequence>
<evidence type="ECO:0000256" key="1">
    <source>
        <dbReference type="SAM" id="Phobius"/>
    </source>
</evidence>
<name>A0AA37IZW6_9FIRM</name>
<gene>
    <name evidence="2" type="ORF">JCM17207_20810</name>
</gene>